<gene>
    <name evidence="2" type="ORF">HPS36_14890</name>
</gene>
<evidence type="ECO:0000313" key="2">
    <source>
        <dbReference type="EMBL" id="QKG94094.1"/>
    </source>
</evidence>
<protein>
    <submittedName>
        <fullName evidence="2">Uncharacterized protein</fullName>
    </submittedName>
</protein>
<organism evidence="2 3">
    <name type="scientific">Halorubrum salinarum</name>
    <dbReference type="NCBI Taxonomy" id="2739057"/>
    <lineage>
        <taxon>Archaea</taxon>
        <taxon>Methanobacteriati</taxon>
        <taxon>Methanobacteriota</taxon>
        <taxon>Stenosarchaea group</taxon>
        <taxon>Halobacteria</taxon>
        <taxon>Halobacteriales</taxon>
        <taxon>Haloferacaceae</taxon>
        <taxon>Halorubrum</taxon>
    </lineage>
</organism>
<reference evidence="2 3" key="1">
    <citation type="submission" date="2020-05" db="EMBL/GenBank/DDBJ databases">
        <title>Halorubrum RHB-C sp.nov., an extremely halophilic archaeon isolated from solar salt farm.</title>
        <authorList>
            <person name="Ho H."/>
            <person name="Danganan R.E."/>
            <person name="Dedeles G.R."/>
            <person name="Kim S.-G."/>
        </authorList>
    </citation>
    <scope>NUCLEOTIDE SEQUENCE [LARGE SCALE GENOMIC DNA]</scope>
    <source>
        <strain evidence="2 3">RHB-C</strain>
    </source>
</reference>
<name>A0A7D3Y1I9_9EURY</name>
<dbReference type="KEGG" id="hsai:HPS36_14890"/>
<feature type="coiled-coil region" evidence="1">
    <location>
        <begin position="52"/>
        <end position="86"/>
    </location>
</feature>
<dbReference type="AlphaFoldDB" id="A0A7D3Y1I9"/>
<dbReference type="RefSeq" id="WP_173230757.1">
    <property type="nucleotide sequence ID" value="NZ_CP053941.1"/>
</dbReference>
<dbReference type="EMBL" id="CP053941">
    <property type="protein sequence ID" value="QKG94094.1"/>
    <property type="molecule type" value="Genomic_DNA"/>
</dbReference>
<accession>A0A7D3Y1I9</accession>
<dbReference type="Proteomes" id="UP000505020">
    <property type="component" value="Chromosome"/>
</dbReference>
<evidence type="ECO:0000313" key="3">
    <source>
        <dbReference type="Proteomes" id="UP000505020"/>
    </source>
</evidence>
<evidence type="ECO:0000256" key="1">
    <source>
        <dbReference type="SAM" id="Coils"/>
    </source>
</evidence>
<keyword evidence="3" id="KW-1185">Reference proteome</keyword>
<dbReference type="GeneID" id="55596314"/>
<keyword evidence="1" id="KW-0175">Coiled coil</keyword>
<sequence length="93" mass="10581">MVSSIVGSASGSPSLRKHSKRWSQLIDVKGDINTTFTWMFGEEADPTNGGIAQEIETRFEEAERRRQLLEDRVDAIIDELHDAEDLDFERDDV</sequence>
<proteinExistence type="predicted"/>